<organism evidence="1 2">
    <name type="scientific">Leishmania tarentolae</name>
    <name type="common">Sauroleishmania tarentolae</name>
    <dbReference type="NCBI Taxonomy" id="5689"/>
    <lineage>
        <taxon>Eukaryota</taxon>
        <taxon>Discoba</taxon>
        <taxon>Euglenozoa</taxon>
        <taxon>Kinetoplastea</taxon>
        <taxon>Metakinetoplastina</taxon>
        <taxon>Trypanosomatida</taxon>
        <taxon>Trypanosomatidae</taxon>
        <taxon>Leishmaniinae</taxon>
        <taxon>Leishmania</taxon>
        <taxon>lizard Leishmania</taxon>
    </lineage>
</organism>
<dbReference type="Proteomes" id="UP000419144">
    <property type="component" value="Unassembled WGS sequence"/>
</dbReference>
<dbReference type="VEuPathDB" id="TriTrypDB:LtaPh_3034900"/>
<protein>
    <submittedName>
        <fullName evidence="1">Uncharacterized protein</fullName>
    </submittedName>
</protein>
<evidence type="ECO:0000313" key="2">
    <source>
        <dbReference type="Proteomes" id="UP000419144"/>
    </source>
</evidence>
<keyword evidence="2" id="KW-1185">Reference proteome</keyword>
<dbReference type="AlphaFoldDB" id="A0A640KNP2"/>
<accession>A0A640KNP2</accession>
<evidence type="ECO:0000313" key="1">
    <source>
        <dbReference type="EMBL" id="GET90958.1"/>
    </source>
</evidence>
<dbReference type="EMBL" id="BLBS01000043">
    <property type="protein sequence ID" value="GET90958.1"/>
    <property type="molecule type" value="Genomic_DNA"/>
</dbReference>
<comment type="caution">
    <text evidence="1">The sequence shown here is derived from an EMBL/GenBank/DDBJ whole genome shotgun (WGS) entry which is preliminary data.</text>
</comment>
<gene>
    <name evidence="1" type="ORF">LtaPh_3034900</name>
</gene>
<name>A0A640KNP2_LEITA</name>
<dbReference type="OrthoDB" id="266757at2759"/>
<sequence length="143" mass="15289">MGTYLSLLMRKRPREDAPDDASSAGGCNACDVASLPPSSLSRLLLNLRYSCASPSRIGLEVCRSITEDEATRLTYGCHAHVYEADTLDESHGVALAWRVDESASPLSALSLLSLCRVANSCRKKTLVTTPNGEAVVLAYTATL</sequence>
<reference evidence="1" key="1">
    <citation type="submission" date="2019-11" db="EMBL/GenBank/DDBJ databases">
        <title>Leishmania tarentolae CDS.</title>
        <authorList>
            <person name="Goto Y."/>
            <person name="Yamagishi J."/>
        </authorList>
    </citation>
    <scope>NUCLEOTIDE SEQUENCE [LARGE SCALE GENOMIC DNA]</scope>
    <source>
        <strain evidence="1">Parrot Tar II</strain>
    </source>
</reference>
<proteinExistence type="predicted"/>